<dbReference type="InterPro" id="IPR002491">
    <property type="entry name" value="ABC_transptr_periplasmic_BD"/>
</dbReference>
<proteinExistence type="inferred from homology"/>
<feature type="domain" description="Fe/B12 periplasmic-binding" evidence="6">
    <location>
        <begin position="73"/>
        <end position="338"/>
    </location>
</feature>
<dbReference type="Pfam" id="PF01497">
    <property type="entry name" value="Peripla_BP_2"/>
    <property type="match status" value="1"/>
</dbReference>
<dbReference type="InterPro" id="IPR051313">
    <property type="entry name" value="Bact_iron-sidero_bind"/>
</dbReference>
<evidence type="ECO:0000313" key="8">
    <source>
        <dbReference type="Proteomes" id="UP000533598"/>
    </source>
</evidence>
<name>A0A7W7FS75_9PSEU</name>
<comment type="similarity">
    <text evidence="2">Belongs to the bacterial solute-binding protein 8 family.</text>
</comment>
<gene>
    <name evidence="7" type="ORF">HNR67_001246</name>
</gene>
<dbReference type="GO" id="GO:0030288">
    <property type="term" value="C:outer membrane-bounded periplasmic space"/>
    <property type="evidence" value="ECO:0007669"/>
    <property type="project" value="TreeGrafter"/>
</dbReference>
<comment type="caution">
    <text evidence="7">The sequence shown here is derived from an EMBL/GenBank/DDBJ whole genome shotgun (WGS) entry which is preliminary data.</text>
</comment>
<evidence type="ECO:0000259" key="6">
    <source>
        <dbReference type="PROSITE" id="PS50983"/>
    </source>
</evidence>
<dbReference type="RefSeq" id="WP_312986590.1">
    <property type="nucleotide sequence ID" value="NZ_BAAAUI010000026.1"/>
</dbReference>
<reference evidence="7 8" key="1">
    <citation type="submission" date="2020-08" db="EMBL/GenBank/DDBJ databases">
        <title>Sequencing the genomes of 1000 actinobacteria strains.</title>
        <authorList>
            <person name="Klenk H.-P."/>
        </authorList>
    </citation>
    <scope>NUCLEOTIDE SEQUENCE [LARGE SCALE GENOMIC DNA]</scope>
    <source>
        <strain evidence="7 8">DSM 44230</strain>
    </source>
</reference>
<keyword evidence="8" id="KW-1185">Reference proteome</keyword>
<evidence type="ECO:0000256" key="2">
    <source>
        <dbReference type="ARBA" id="ARBA00008814"/>
    </source>
</evidence>
<dbReference type="PANTHER" id="PTHR30532">
    <property type="entry name" value="IRON III DICITRATE-BINDING PERIPLASMIC PROTEIN"/>
    <property type="match status" value="1"/>
</dbReference>
<dbReference type="PROSITE" id="PS50983">
    <property type="entry name" value="FE_B12_PBP"/>
    <property type="match status" value="1"/>
</dbReference>
<evidence type="ECO:0000256" key="4">
    <source>
        <dbReference type="ARBA" id="ARBA00022729"/>
    </source>
</evidence>
<evidence type="ECO:0000313" key="7">
    <source>
        <dbReference type="EMBL" id="MBB4675128.1"/>
    </source>
</evidence>
<feature type="signal peptide" evidence="5">
    <location>
        <begin position="1"/>
        <end position="26"/>
    </location>
</feature>
<feature type="chain" id="PRO_5039124355" evidence="5">
    <location>
        <begin position="27"/>
        <end position="340"/>
    </location>
</feature>
<dbReference type="Proteomes" id="UP000533598">
    <property type="component" value="Unassembled WGS sequence"/>
</dbReference>
<evidence type="ECO:0000256" key="1">
    <source>
        <dbReference type="ARBA" id="ARBA00004196"/>
    </source>
</evidence>
<dbReference type="AlphaFoldDB" id="A0A7W7FS75"/>
<dbReference type="Gene3D" id="3.40.50.1980">
    <property type="entry name" value="Nitrogenase molybdenum iron protein domain"/>
    <property type="match status" value="2"/>
</dbReference>
<comment type="subcellular location">
    <subcellularLocation>
        <location evidence="1">Cell envelope</location>
    </subcellularLocation>
</comment>
<organism evidence="7 8">
    <name type="scientific">Crossiella cryophila</name>
    <dbReference type="NCBI Taxonomy" id="43355"/>
    <lineage>
        <taxon>Bacteria</taxon>
        <taxon>Bacillati</taxon>
        <taxon>Actinomycetota</taxon>
        <taxon>Actinomycetes</taxon>
        <taxon>Pseudonocardiales</taxon>
        <taxon>Pseudonocardiaceae</taxon>
        <taxon>Crossiella</taxon>
    </lineage>
</organism>
<dbReference type="SUPFAM" id="SSF53807">
    <property type="entry name" value="Helical backbone' metal receptor"/>
    <property type="match status" value="1"/>
</dbReference>
<dbReference type="PANTHER" id="PTHR30532:SF1">
    <property type="entry name" value="IRON(3+)-HYDROXAMATE-BINDING PROTEIN FHUD"/>
    <property type="match status" value="1"/>
</dbReference>
<evidence type="ECO:0000256" key="3">
    <source>
        <dbReference type="ARBA" id="ARBA00022448"/>
    </source>
</evidence>
<keyword evidence="4 5" id="KW-0732">Signal</keyword>
<dbReference type="PROSITE" id="PS51257">
    <property type="entry name" value="PROKAR_LIPOPROTEIN"/>
    <property type="match status" value="1"/>
</dbReference>
<dbReference type="GO" id="GO:1901678">
    <property type="term" value="P:iron coordination entity transport"/>
    <property type="evidence" value="ECO:0007669"/>
    <property type="project" value="UniProtKB-ARBA"/>
</dbReference>
<sequence length="340" mass="35012">MRPSHAKIGLLSLVTVSTVLVSACTAAPPATAPANTSGAAGTDVPVSAAPLAPSLSVTDPNGQNLTLPKIPERIVCLTGLCDDALTELGLKPAGSSNAVLLTLPQIAGEAGKSVPVVPGSFGQEDVEAIGALKPDLVIGLSGVHDGLRPAVTKFNAPLWTVNPNSWEQSVGYLRNLGALTGRTEQAVAAETKFRTKLAKAIATSKQKGLHKQTVLLMFGSADSIGVDTADSINGKLLGQLFGYPFPAKGTNAETANTYSVEEILAKQPTVVFVYSLIFAASDKKLSEQLAANPVWKQVKAVQSGQVHEVVPKLWGSGRGTRSLGAIIDEAIAKVSAAPAA</sequence>
<evidence type="ECO:0000256" key="5">
    <source>
        <dbReference type="SAM" id="SignalP"/>
    </source>
</evidence>
<protein>
    <submittedName>
        <fullName evidence="7">Iron complex transport system substrate-binding protein</fullName>
    </submittedName>
</protein>
<dbReference type="EMBL" id="JACHMH010000001">
    <property type="protein sequence ID" value="MBB4675128.1"/>
    <property type="molecule type" value="Genomic_DNA"/>
</dbReference>
<accession>A0A7W7FS75</accession>
<keyword evidence="3" id="KW-0813">Transport</keyword>